<dbReference type="PANTHER" id="PTHR30566:SF25">
    <property type="entry name" value="INNER MEMBRANE PROTEIN"/>
    <property type="match status" value="1"/>
</dbReference>
<feature type="transmembrane region" description="Helical" evidence="5">
    <location>
        <begin position="132"/>
        <end position="153"/>
    </location>
</feature>
<dbReference type="Gene3D" id="2.30.30.60">
    <property type="match status" value="1"/>
</dbReference>
<dbReference type="InterPro" id="IPR006685">
    <property type="entry name" value="MscS_channel_2nd"/>
</dbReference>
<evidence type="ECO:0000256" key="1">
    <source>
        <dbReference type="ARBA" id="ARBA00004370"/>
    </source>
</evidence>
<evidence type="ECO:0000259" key="6">
    <source>
        <dbReference type="Pfam" id="PF00924"/>
    </source>
</evidence>
<feature type="domain" description="Mechanosensitive ion channel MscS" evidence="6">
    <location>
        <begin position="184"/>
        <end position="247"/>
    </location>
</feature>
<evidence type="ECO:0000313" key="7">
    <source>
        <dbReference type="EMBL" id="GAA3518530.1"/>
    </source>
</evidence>
<evidence type="ECO:0000313" key="8">
    <source>
        <dbReference type="Proteomes" id="UP001500459"/>
    </source>
</evidence>
<dbReference type="EMBL" id="BAABCW010000019">
    <property type="protein sequence ID" value="GAA3518530.1"/>
    <property type="molecule type" value="Genomic_DNA"/>
</dbReference>
<dbReference type="InterPro" id="IPR010920">
    <property type="entry name" value="LSM_dom_sf"/>
</dbReference>
<keyword evidence="8" id="KW-1185">Reference proteome</keyword>
<organism evidence="7 8">
    <name type="scientific">Aquimarina addita</name>
    <dbReference type="NCBI Taxonomy" id="870485"/>
    <lineage>
        <taxon>Bacteria</taxon>
        <taxon>Pseudomonadati</taxon>
        <taxon>Bacteroidota</taxon>
        <taxon>Flavobacteriia</taxon>
        <taxon>Flavobacteriales</taxon>
        <taxon>Flavobacteriaceae</taxon>
        <taxon>Aquimarina</taxon>
    </lineage>
</organism>
<keyword evidence="2 5" id="KW-0812">Transmembrane</keyword>
<dbReference type="SUPFAM" id="SSF50182">
    <property type="entry name" value="Sm-like ribonucleoproteins"/>
    <property type="match status" value="1"/>
</dbReference>
<sequence>MYLLLLLDKGLTKHLAIGFILLVILYFGISLLLKKIGASSKYLLPLRFSNRVKIPLFLFLLATTLRVSLLSSYVPSEAVDYAKSISTVLYIISITWGIIVSIKILKKEIVDRYDVDATDNLKARKVYTQFNILERVIIFIIVLFAIAIGLMSFDNIRSIGISMLTSAGVAGIIVGFSAQKALGTLLAGIQIAFTQPIRLDDVVIVEGEWGTIEEITLTYVVIKIWDKRRLVVPTTYFIEKPFQNWTRQTSEIMGTVFIHTDYKMNIEALRNQLTSILEETPLWDREVNVLQVTDAKRDTVEIRALMSAKDSPTAWDLRVHVREKLVRFIQENYPESIPKSRVYLEKQVIKSNDE</sequence>
<dbReference type="Gene3D" id="1.10.287.1260">
    <property type="match status" value="1"/>
</dbReference>
<feature type="transmembrane region" description="Helical" evidence="5">
    <location>
        <begin position="54"/>
        <end position="73"/>
    </location>
</feature>
<evidence type="ECO:0000256" key="5">
    <source>
        <dbReference type="SAM" id="Phobius"/>
    </source>
</evidence>
<gene>
    <name evidence="7" type="ORF">GCM10022393_35810</name>
</gene>
<keyword evidence="4 5" id="KW-0472">Membrane</keyword>
<proteinExistence type="predicted"/>
<dbReference type="InterPro" id="IPR023408">
    <property type="entry name" value="MscS_beta-dom_sf"/>
</dbReference>
<keyword evidence="3 5" id="KW-1133">Transmembrane helix</keyword>
<feature type="transmembrane region" description="Helical" evidence="5">
    <location>
        <begin position="85"/>
        <end position="105"/>
    </location>
</feature>
<comment type="caution">
    <text evidence="7">The sequence shown here is derived from an EMBL/GenBank/DDBJ whole genome shotgun (WGS) entry which is preliminary data.</text>
</comment>
<dbReference type="Proteomes" id="UP001500459">
    <property type="component" value="Unassembled WGS sequence"/>
</dbReference>
<evidence type="ECO:0000256" key="2">
    <source>
        <dbReference type="ARBA" id="ARBA00022692"/>
    </source>
</evidence>
<accession>A0ABP6UTJ6</accession>
<evidence type="ECO:0000256" key="4">
    <source>
        <dbReference type="ARBA" id="ARBA00023136"/>
    </source>
</evidence>
<dbReference type="Pfam" id="PF00924">
    <property type="entry name" value="MS_channel_2nd"/>
    <property type="match status" value="1"/>
</dbReference>
<reference evidence="8" key="1">
    <citation type="journal article" date="2019" name="Int. J. Syst. Evol. Microbiol.">
        <title>The Global Catalogue of Microorganisms (GCM) 10K type strain sequencing project: providing services to taxonomists for standard genome sequencing and annotation.</title>
        <authorList>
            <consortium name="The Broad Institute Genomics Platform"/>
            <consortium name="The Broad Institute Genome Sequencing Center for Infectious Disease"/>
            <person name="Wu L."/>
            <person name="Ma J."/>
        </authorList>
    </citation>
    <scope>NUCLEOTIDE SEQUENCE [LARGE SCALE GENOMIC DNA]</scope>
    <source>
        <strain evidence="8">JCM 17106</strain>
    </source>
</reference>
<feature type="transmembrane region" description="Helical" evidence="5">
    <location>
        <begin position="159"/>
        <end position="178"/>
    </location>
</feature>
<dbReference type="RefSeq" id="WP_344929782.1">
    <property type="nucleotide sequence ID" value="NZ_BAABCW010000019.1"/>
</dbReference>
<protein>
    <recommendedName>
        <fullName evidence="6">Mechanosensitive ion channel MscS domain-containing protein</fullName>
    </recommendedName>
</protein>
<comment type="subcellular location">
    <subcellularLocation>
        <location evidence="1">Membrane</location>
    </subcellularLocation>
</comment>
<name>A0ABP6UTJ6_9FLAO</name>
<dbReference type="PANTHER" id="PTHR30566">
    <property type="entry name" value="YNAI-RELATED MECHANOSENSITIVE ION CHANNEL"/>
    <property type="match status" value="1"/>
</dbReference>
<feature type="transmembrane region" description="Helical" evidence="5">
    <location>
        <begin position="15"/>
        <end position="33"/>
    </location>
</feature>
<evidence type="ECO:0000256" key="3">
    <source>
        <dbReference type="ARBA" id="ARBA00022989"/>
    </source>
</evidence>